<evidence type="ECO:0000259" key="1">
    <source>
        <dbReference type="Pfam" id="PF13391"/>
    </source>
</evidence>
<dbReference type="Pfam" id="PF13391">
    <property type="entry name" value="HNH_2"/>
    <property type="match status" value="1"/>
</dbReference>
<sequence length="375" mass="43561">MSVDYYLDKFRNLNMNSNKGKKSPHKVCMLLTVMDLIQAGYIYENKIKLDVTLKERFTYFFNERKQGQDRDTPENPFYHLKTEGFWHLNYQEGIDESLVKGYSNKAINYAYLDEELFDYLKSPIVVNSLKDALVESLSDLTDLYIQWLIDIGKSESTAKKYSQAIRGSISNWMVQENLIDTPLTEVKSFRKFCRLSESAHSLEQFKQCNARGNNMYSAALNSYKHFLSDLSQIDVKADIQDIFQDKKLSQTEKSIMINTRIGQGTFRKQLIEMWKGCSVTGYKNTQMLIASHIKPWRDANNDERLDKFNGLLLLANLDRAFDLGFISFDNSGQLMVSKQLEKPEVLGIRDGMSVHINREHSKYLNHHRAILFKGR</sequence>
<dbReference type="STRING" id="80852.AWOD_II_0214"/>
<reference evidence="3" key="1">
    <citation type="submission" date="2014-09" db="EMBL/GenBank/DDBJ databases">
        <authorList>
            <person name="Hjerde E."/>
        </authorList>
    </citation>
    <scope>NUCLEOTIDE SEQUENCE [LARGE SCALE GENOMIC DNA]</scope>
    <source>
        <strain evidence="3">06/09/139</strain>
    </source>
</reference>
<accession>A0A090IBN7</accession>
<dbReference type="KEGG" id="awd:AWOD_II_0214"/>
<protein>
    <recommendedName>
        <fullName evidence="1">HNH nuclease domain-containing protein</fullName>
    </recommendedName>
</protein>
<name>A0A090IBN7_9GAMM</name>
<keyword evidence="3" id="KW-1185">Reference proteome</keyword>
<proteinExistence type="predicted"/>
<feature type="domain" description="HNH nuclease" evidence="1">
    <location>
        <begin position="277"/>
        <end position="329"/>
    </location>
</feature>
<dbReference type="AlphaFoldDB" id="A0A090IBN7"/>
<evidence type="ECO:0000313" key="3">
    <source>
        <dbReference type="Proteomes" id="UP000032427"/>
    </source>
</evidence>
<dbReference type="GeneID" id="28542458"/>
<dbReference type="HOGENOM" id="CLU_766460_0_0_6"/>
<dbReference type="EMBL" id="LN554847">
    <property type="protein sequence ID" value="CED56864.1"/>
    <property type="molecule type" value="Genomic_DNA"/>
</dbReference>
<dbReference type="InterPro" id="IPR003615">
    <property type="entry name" value="HNH_nuc"/>
</dbReference>
<dbReference type="OrthoDB" id="529575at2"/>
<gene>
    <name evidence="2" type="ORF">AWOD_II_0214</name>
</gene>
<evidence type="ECO:0000313" key="2">
    <source>
        <dbReference type="EMBL" id="CED56864.1"/>
    </source>
</evidence>
<dbReference type="Proteomes" id="UP000032427">
    <property type="component" value="Chromosome 2"/>
</dbReference>
<dbReference type="PATRIC" id="fig|80852.17.peg.2962"/>
<organism evidence="2 3">
    <name type="scientific">Aliivibrio wodanis</name>
    <dbReference type="NCBI Taxonomy" id="80852"/>
    <lineage>
        <taxon>Bacteria</taxon>
        <taxon>Pseudomonadati</taxon>
        <taxon>Pseudomonadota</taxon>
        <taxon>Gammaproteobacteria</taxon>
        <taxon>Vibrionales</taxon>
        <taxon>Vibrionaceae</taxon>
        <taxon>Aliivibrio</taxon>
    </lineage>
</organism>